<name>A0A438KF09_VITVI</name>
<comment type="caution">
    <text evidence="1">The sequence shown here is derived from an EMBL/GenBank/DDBJ whole genome shotgun (WGS) entry which is preliminary data.</text>
</comment>
<proteinExistence type="predicted"/>
<evidence type="ECO:0000313" key="2">
    <source>
        <dbReference type="Proteomes" id="UP000288805"/>
    </source>
</evidence>
<dbReference type="Proteomes" id="UP000288805">
    <property type="component" value="Unassembled WGS sequence"/>
</dbReference>
<evidence type="ECO:0000313" key="1">
    <source>
        <dbReference type="EMBL" id="RVX19779.1"/>
    </source>
</evidence>
<reference evidence="1 2" key="1">
    <citation type="journal article" date="2018" name="PLoS Genet.">
        <title>Population sequencing reveals clonal diversity and ancestral inbreeding in the grapevine cultivar Chardonnay.</title>
        <authorList>
            <person name="Roach M.J."/>
            <person name="Johnson D.L."/>
            <person name="Bohlmann J."/>
            <person name="van Vuuren H.J."/>
            <person name="Jones S.J."/>
            <person name="Pretorius I.S."/>
            <person name="Schmidt S.A."/>
            <person name="Borneman A.R."/>
        </authorList>
    </citation>
    <scope>NUCLEOTIDE SEQUENCE [LARGE SCALE GENOMIC DNA]</scope>
    <source>
        <strain evidence="2">cv. Chardonnay</strain>
        <tissue evidence="1">Leaf</tissue>
    </source>
</reference>
<dbReference type="AlphaFoldDB" id="A0A438KF09"/>
<dbReference type="EMBL" id="QGNW01000008">
    <property type="protein sequence ID" value="RVX19779.1"/>
    <property type="molecule type" value="Genomic_DNA"/>
</dbReference>
<protein>
    <submittedName>
        <fullName evidence="1">Putative ribonuclease H protein</fullName>
    </submittedName>
</protein>
<accession>A0A438KF09</accession>
<sequence length="156" mass="18230">MQRDFLWSGTRKGKKDYLISWDVVCRPKEFGRLGIGKTALRNRALLGKWLWSFPRESSSLWHQVISSIYGTYTNGWDANIMVRWSHRCPWKAIAQVFQDFSPYIRLVAGNKERIQFWEDLWWGDQPLSSQFAGLYKVISVRNITIFGILGNSYSSS</sequence>
<organism evidence="1 2">
    <name type="scientific">Vitis vinifera</name>
    <name type="common">Grape</name>
    <dbReference type="NCBI Taxonomy" id="29760"/>
    <lineage>
        <taxon>Eukaryota</taxon>
        <taxon>Viridiplantae</taxon>
        <taxon>Streptophyta</taxon>
        <taxon>Embryophyta</taxon>
        <taxon>Tracheophyta</taxon>
        <taxon>Spermatophyta</taxon>
        <taxon>Magnoliopsida</taxon>
        <taxon>eudicotyledons</taxon>
        <taxon>Gunneridae</taxon>
        <taxon>Pentapetalae</taxon>
        <taxon>rosids</taxon>
        <taxon>Vitales</taxon>
        <taxon>Vitaceae</taxon>
        <taxon>Viteae</taxon>
        <taxon>Vitis</taxon>
    </lineage>
</organism>
<gene>
    <name evidence="1" type="primary">VvCHDp000001_822</name>
    <name evidence="1" type="ORF">CK203_005355</name>
</gene>